<organism evidence="2 3">
    <name type="scientific">Microlunatus elymi</name>
    <dbReference type="NCBI Taxonomy" id="2596828"/>
    <lineage>
        <taxon>Bacteria</taxon>
        <taxon>Bacillati</taxon>
        <taxon>Actinomycetota</taxon>
        <taxon>Actinomycetes</taxon>
        <taxon>Propionibacteriales</taxon>
        <taxon>Propionibacteriaceae</taxon>
        <taxon>Microlunatus</taxon>
    </lineage>
</organism>
<name>A0A516PWC9_9ACTN</name>
<dbReference type="KEGG" id="mik:FOE78_05655"/>
<keyword evidence="3" id="KW-1185">Reference proteome</keyword>
<dbReference type="InterPro" id="IPR038725">
    <property type="entry name" value="YdaG_split_barrel_FMN-bd"/>
</dbReference>
<dbReference type="InterPro" id="IPR052917">
    <property type="entry name" value="Stress-Dev_Protein"/>
</dbReference>
<evidence type="ECO:0000313" key="2">
    <source>
        <dbReference type="EMBL" id="QDP95459.1"/>
    </source>
</evidence>
<dbReference type="Pfam" id="PF16242">
    <property type="entry name" value="Pyrid_ox_like"/>
    <property type="match status" value="1"/>
</dbReference>
<dbReference type="PANTHER" id="PTHR34818">
    <property type="entry name" value="PROTEIN BLI-3"/>
    <property type="match status" value="1"/>
</dbReference>
<dbReference type="EMBL" id="CP041692">
    <property type="protein sequence ID" value="QDP95459.1"/>
    <property type="molecule type" value="Genomic_DNA"/>
</dbReference>
<dbReference type="SUPFAM" id="SSF50475">
    <property type="entry name" value="FMN-binding split barrel"/>
    <property type="match status" value="1"/>
</dbReference>
<dbReference type="OrthoDB" id="1432662at2"/>
<sequence length="171" mass="18747">MSETTEGLNPDERAEADRQAVAEVIEKAHIAIVTTVDEDGSLVSRPLGLQQRDFDGDLYFFTPDPSDKSVQVRRNPQVNIAIESHGNYLSVAGTGTITKDQALIDEFWNRHVEAWFDGGRDDPAVALLKVQARSAELQSVESPRVVAAVKYAKAAVTKGHPELGDTTRVEF</sequence>
<proteinExistence type="predicted"/>
<evidence type="ECO:0000313" key="3">
    <source>
        <dbReference type="Proteomes" id="UP000319263"/>
    </source>
</evidence>
<dbReference type="RefSeq" id="WP_143985431.1">
    <property type="nucleotide sequence ID" value="NZ_CP041692.1"/>
</dbReference>
<evidence type="ECO:0000259" key="1">
    <source>
        <dbReference type="Pfam" id="PF16242"/>
    </source>
</evidence>
<gene>
    <name evidence="2" type="ORF">FOE78_05655</name>
</gene>
<dbReference type="PANTHER" id="PTHR34818:SF1">
    <property type="entry name" value="PROTEIN BLI-3"/>
    <property type="match status" value="1"/>
</dbReference>
<dbReference type="Proteomes" id="UP000319263">
    <property type="component" value="Chromosome"/>
</dbReference>
<dbReference type="AlphaFoldDB" id="A0A516PWC9"/>
<dbReference type="InterPro" id="IPR012349">
    <property type="entry name" value="Split_barrel_FMN-bd"/>
</dbReference>
<protein>
    <submittedName>
        <fullName evidence="2">General stress protein</fullName>
    </submittedName>
</protein>
<dbReference type="Gene3D" id="2.30.110.10">
    <property type="entry name" value="Electron Transport, Fmn-binding Protein, Chain A"/>
    <property type="match status" value="1"/>
</dbReference>
<reference evidence="2 3" key="1">
    <citation type="submission" date="2019-07" db="EMBL/GenBank/DDBJ databases">
        <title>Microlunatus dokdonensis sp. nov. isolated from the rhizospheric soil of the wild plant Elymus tsukushiensis.</title>
        <authorList>
            <person name="Ghim S.-Y."/>
            <person name="Hwang Y.-J."/>
            <person name="Son J.-S."/>
            <person name="Shin J.-H."/>
        </authorList>
    </citation>
    <scope>NUCLEOTIDE SEQUENCE [LARGE SCALE GENOMIC DNA]</scope>
    <source>
        <strain evidence="2 3">KUDC0627</strain>
    </source>
</reference>
<feature type="domain" description="General stress protein FMN-binding split barrel" evidence="1">
    <location>
        <begin position="18"/>
        <end position="161"/>
    </location>
</feature>
<accession>A0A516PWC9</accession>